<gene>
    <name evidence="2" type="ORF">GXW78_06030</name>
</gene>
<evidence type="ECO:0000313" key="3">
    <source>
        <dbReference type="Proteomes" id="UP000698752"/>
    </source>
</evidence>
<dbReference type="Proteomes" id="UP000698752">
    <property type="component" value="Unassembled WGS sequence"/>
</dbReference>
<feature type="compositionally biased region" description="Basic and acidic residues" evidence="1">
    <location>
        <begin position="45"/>
        <end position="59"/>
    </location>
</feature>
<evidence type="ECO:0000256" key="1">
    <source>
        <dbReference type="SAM" id="MobiDB-lite"/>
    </source>
</evidence>
<feature type="region of interest" description="Disordered" evidence="1">
    <location>
        <begin position="16"/>
        <end position="59"/>
    </location>
</feature>
<protein>
    <submittedName>
        <fullName evidence="2">Uncharacterized protein</fullName>
    </submittedName>
</protein>
<evidence type="ECO:0000313" key="2">
    <source>
        <dbReference type="EMBL" id="MBR0649212.1"/>
    </source>
</evidence>
<comment type="caution">
    <text evidence="2">The sequence shown here is derived from an EMBL/GenBank/DDBJ whole genome shotgun (WGS) entry which is preliminary data.</text>
</comment>
<feature type="region of interest" description="Disordered" evidence="1">
    <location>
        <begin position="115"/>
        <end position="142"/>
    </location>
</feature>
<organism evidence="2 3">
    <name type="scientific">Neoroseomonas terrae</name>
    <dbReference type="NCBI Taxonomy" id="424799"/>
    <lineage>
        <taxon>Bacteria</taxon>
        <taxon>Pseudomonadati</taxon>
        <taxon>Pseudomonadota</taxon>
        <taxon>Alphaproteobacteria</taxon>
        <taxon>Acetobacterales</taxon>
        <taxon>Acetobacteraceae</taxon>
        <taxon>Neoroseomonas</taxon>
    </lineage>
</organism>
<dbReference type="RefSeq" id="WP_211866980.1">
    <property type="nucleotide sequence ID" value="NZ_JAAEDI010000005.1"/>
</dbReference>
<dbReference type="EMBL" id="JAAEDI010000005">
    <property type="protein sequence ID" value="MBR0649212.1"/>
    <property type="molecule type" value="Genomic_DNA"/>
</dbReference>
<reference evidence="3" key="1">
    <citation type="journal article" date="2021" name="Syst. Appl. Microbiol.">
        <title>Roseomonas hellenica sp. nov., isolated from roots of wild-growing Alkanna tinctoria.</title>
        <authorList>
            <person name="Rat A."/>
            <person name="Naranjo H.D."/>
            <person name="Lebbe L."/>
            <person name="Cnockaert M."/>
            <person name="Krigas N."/>
            <person name="Grigoriadou K."/>
            <person name="Maloupa E."/>
            <person name="Willems A."/>
        </authorList>
    </citation>
    <scope>NUCLEOTIDE SEQUENCE [LARGE SCALE GENOMIC DNA]</scope>
    <source>
        <strain evidence="3">LMG 31159</strain>
    </source>
</reference>
<keyword evidence="3" id="KW-1185">Reference proteome</keyword>
<name>A0ABS5EEW9_9PROT</name>
<sequence length="142" mass="15471">MFTRRRKDIYEAIHPETRQGGVGRGGYEKGANLASFSSDTAAKTGRSERDVQRDATRGERIDEDVLTSVAGTDMDKGVVLDALAATPRDQQADRLAAMRAAPTFTLKATRFRRGIDCLGTPRPPLANRASSDRERTTGRSSS</sequence>
<proteinExistence type="predicted"/>
<accession>A0ABS5EEW9</accession>
<feature type="compositionally biased region" description="Basic and acidic residues" evidence="1">
    <location>
        <begin position="130"/>
        <end position="142"/>
    </location>
</feature>